<sequence length="162" mass="17889">PFHVGASNPVYELNSLTPESNRNPELSLLWESTIEIHYPENNGANLHPSPLNIASFHIDLTLISRQAGLMNWEVHQKSCSAKPAMARLKFSGVRERNLCQSHDTPSTLRNLDLPSSTQRPFGLAASAYELLKTTEISLLKMSIPSVVSLVTLFTSLNLAVPQ</sequence>
<reference evidence="1" key="1">
    <citation type="submission" date="2021-06" db="EMBL/GenBank/DDBJ databases">
        <authorList>
            <person name="Kallberg Y."/>
            <person name="Tangrot J."/>
            <person name="Rosling A."/>
        </authorList>
    </citation>
    <scope>NUCLEOTIDE SEQUENCE</scope>
    <source>
        <strain evidence="1">CL356</strain>
    </source>
</reference>
<evidence type="ECO:0000313" key="2">
    <source>
        <dbReference type="Proteomes" id="UP000789525"/>
    </source>
</evidence>
<feature type="non-terminal residue" evidence="1">
    <location>
        <position position="162"/>
    </location>
</feature>
<gene>
    <name evidence="1" type="ORF">ACOLOM_LOCUS13608</name>
</gene>
<accession>A0ACA9QXN2</accession>
<comment type="caution">
    <text evidence="1">The sequence shown here is derived from an EMBL/GenBank/DDBJ whole genome shotgun (WGS) entry which is preliminary data.</text>
</comment>
<protein>
    <submittedName>
        <fullName evidence="1">12357_t:CDS:1</fullName>
    </submittedName>
</protein>
<evidence type="ECO:0000313" key="1">
    <source>
        <dbReference type="EMBL" id="CAG8768373.1"/>
    </source>
</evidence>
<organism evidence="1 2">
    <name type="scientific">Acaulospora colombiana</name>
    <dbReference type="NCBI Taxonomy" id="27376"/>
    <lineage>
        <taxon>Eukaryota</taxon>
        <taxon>Fungi</taxon>
        <taxon>Fungi incertae sedis</taxon>
        <taxon>Mucoromycota</taxon>
        <taxon>Glomeromycotina</taxon>
        <taxon>Glomeromycetes</taxon>
        <taxon>Diversisporales</taxon>
        <taxon>Acaulosporaceae</taxon>
        <taxon>Acaulospora</taxon>
    </lineage>
</organism>
<keyword evidence="2" id="KW-1185">Reference proteome</keyword>
<name>A0ACA9QXN2_9GLOM</name>
<feature type="non-terminal residue" evidence="1">
    <location>
        <position position="1"/>
    </location>
</feature>
<proteinExistence type="predicted"/>
<dbReference type="Proteomes" id="UP000789525">
    <property type="component" value="Unassembled WGS sequence"/>
</dbReference>
<dbReference type="EMBL" id="CAJVPT010063295">
    <property type="protein sequence ID" value="CAG8768373.1"/>
    <property type="molecule type" value="Genomic_DNA"/>
</dbReference>